<keyword evidence="1" id="KW-1133">Transmembrane helix</keyword>
<dbReference type="OrthoDB" id="1272634at2"/>
<keyword evidence="1" id="KW-0812">Transmembrane</keyword>
<accession>A0A3G8XLN2</accession>
<dbReference type="Proteomes" id="UP000270185">
    <property type="component" value="Chromosome"/>
</dbReference>
<dbReference type="AlphaFoldDB" id="A0A3G8XLN2"/>
<evidence type="ECO:0000256" key="1">
    <source>
        <dbReference type="SAM" id="Phobius"/>
    </source>
</evidence>
<sequence length="80" mass="9089">MKTKALSNRLEQFGIFMLTFFFSIVSFAQEKTDAPDLNVDVTTTKTTTTEEWFTNPLYWVVGALLLIILVAVIARGNKRD</sequence>
<protein>
    <submittedName>
        <fullName evidence="2">Uncharacterized protein</fullName>
    </submittedName>
</protein>
<dbReference type="EMBL" id="CP034159">
    <property type="protein sequence ID" value="AZI33443.1"/>
    <property type="molecule type" value="Genomic_DNA"/>
</dbReference>
<proteinExistence type="predicted"/>
<evidence type="ECO:0000313" key="3">
    <source>
        <dbReference type="Proteomes" id="UP000270185"/>
    </source>
</evidence>
<evidence type="ECO:0000313" key="2">
    <source>
        <dbReference type="EMBL" id="AZI33443.1"/>
    </source>
</evidence>
<keyword evidence="3" id="KW-1185">Reference proteome</keyword>
<organism evidence="2 3">
    <name type="scientific">Kaistella carnis</name>
    <dbReference type="NCBI Taxonomy" id="1241979"/>
    <lineage>
        <taxon>Bacteria</taxon>
        <taxon>Pseudomonadati</taxon>
        <taxon>Bacteroidota</taxon>
        <taxon>Flavobacteriia</taxon>
        <taxon>Flavobacteriales</taxon>
        <taxon>Weeksellaceae</taxon>
        <taxon>Chryseobacterium group</taxon>
        <taxon>Kaistella</taxon>
    </lineage>
</organism>
<name>A0A3G8XLN2_9FLAO</name>
<dbReference type="KEGG" id="ccas:EIB73_09720"/>
<gene>
    <name evidence="2" type="ORF">EIB73_09720</name>
</gene>
<feature type="transmembrane region" description="Helical" evidence="1">
    <location>
        <begin position="52"/>
        <end position="74"/>
    </location>
</feature>
<dbReference type="RefSeq" id="WP_125024915.1">
    <property type="nucleotide sequence ID" value="NZ_CP034159.1"/>
</dbReference>
<reference evidence="3" key="1">
    <citation type="submission" date="2018-11" db="EMBL/GenBank/DDBJ databases">
        <title>Proposal to divide the Flavobacteriaceae and reorganize its genera based on Amino Acid Identity values calculated from whole genome sequences.</title>
        <authorList>
            <person name="Nicholson A.C."/>
            <person name="Gulvik C.A."/>
            <person name="Whitney A.M."/>
            <person name="Humrighouse B.W."/>
            <person name="Bell M."/>
            <person name="Holmes B."/>
            <person name="Steigerwalt A.G."/>
            <person name="Villarma A."/>
            <person name="Sheth M."/>
            <person name="Batra D."/>
            <person name="Pryor J."/>
            <person name="Bernardet J.-F."/>
            <person name="Hugo C."/>
            <person name="Kampfer P."/>
            <person name="Newman J.D."/>
            <person name="McQuiston J.R."/>
        </authorList>
    </citation>
    <scope>NUCLEOTIDE SEQUENCE [LARGE SCALE GENOMIC DNA]</scope>
    <source>
        <strain evidence="3">G0081</strain>
    </source>
</reference>
<keyword evidence="1" id="KW-0472">Membrane</keyword>